<sequence>MTTPSTLPLLPPLTPMGVCKGAVCITAMALTATVGSVFMMGPILPLMVIRPRLFRWVTDWMMNLWLLLPVALMELFMGVTIMTSGDTLQSDEGSIILMNHRTRLDWFFFWAVLHRQSTLRTEKIILKNDPKVVPGFGWAMQVACYIFLKRRWETDKPWLLSMLEYFGLLQYKGQFLIFPEGTNFDGKGKASSDRFAQKNSLPEYKYCMHPRTTGLVFLTQELRQKNLLDTVYDVTVTYPDSIPEHGELDLVLGNLPSRVNFHIRRLPQASLPASKEGLEAWCLERWQAKEAALGAFYTGSKDYLVFPGGEGDGSEMHTQGSDRGTLYIVLLYWIAFLVAAFTLLWYSIIARWYFLLITAFFIYQLVVRGGVETSIIKSCRWFYVQKDRRS</sequence>
<dbReference type="EnsemblMetazoa" id="XM_038216121.1">
    <property type="protein sequence ID" value="XP_038072049.1"/>
    <property type="gene ID" value="LOC119740728"/>
</dbReference>
<dbReference type="InterPro" id="IPR032098">
    <property type="entry name" value="Acyltransf_C"/>
</dbReference>
<dbReference type="RefSeq" id="XP_038072049.1">
    <property type="nucleotide sequence ID" value="XM_038216121.1"/>
</dbReference>
<keyword evidence="7" id="KW-1185">Reference proteome</keyword>
<feature type="domain" description="Phospholipid/glycerol acyltransferase" evidence="5">
    <location>
        <begin position="94"/>
        <end position="239"/>
    </location>
</feature>
<feature type="transmembrane region" description="Helical" evidence="4">
    <location>
        <begin position="326"/>
        <end position="346"/>
    </location>
</feature>
<comment type="similarity">
    <text evidence="1">Belongs to the 1-acyl-sn-glycerol-3-phosphate acyltransferase family.</text>
</comment>
<dbReference type="SMART" id="SM00563">
    <property type="entry name" value="PlsC"/>
    <property type="match status" value="1"/>
</dbReference>
<accession>A0A914B7U4</accession>
<dbReference type="GO" id="GO:0005783">
    <property type="term" value="C:endoplasmic reticulum"/>
    <property type="evidence" value="ECO:0007669"/>
    <property type="project" value="TreeGrafter"/>
</dbReference>
<dbReference type="OrthoDB" id="186786at2759"/>
<dbReference type="PANTHER" id="PTHR10983">
    <property type="entry name" value="1-ACYLGLYCEROL-3-PHOSPHATE ACYLTRANSFERASE-RELATED"/>
    <property type="match status" value="1"/>
</dbReference>
<dbReference type="Proteomes" id="UP000887568">
    <property type="component" value="Unplaced"/>
</dbReference>
<dbReference type="EnsemblMetazoa" id="XM_038216122.1">
    <property type="protein sequence ID" value="XP_038072050.1"/>
    <property type="gene ID" value="LOC119740728"/>
</dbReference>
<dbReference type="CDD" id="cd07990">
    <property type="entry name" value="LPLAT_LCLAT1-like"/>
    <property type="match status" value="1"/>
</dbReference>
<keyword evidence="4" id="KW-0812">Transmembrane</keyword>
<dbReference type="GO" id="GO:0016746">
    <property type="term" value="F:acyltransferase activity"/>
    <property type="evidence" value="ECO:0007669"/>
    <property type="project" value="UniProtKB-KW"/>
</dbReference>
<keyword evidence="2" id="KW-0808">Transferase</keyword>
<dbReference type="SUPFAM" id="SSF69593">
    <property type="entry name" value="Glycerol-3-phosphate (1)-acyltransferase"/>
    <property type="match status" value="1"/>
</dbReference>
<evidence type="ECO:0000256" key="4">
    <source>
        <dbReference type="SAM" id="Phobius"/>
    </source>
</evidence>
<evidence type="ECO:0000313" key="7">
    <source>
        <dbReference type="Proteomes" id="UP000887568"/>
    </source>
</evidence>
<protein>
    <recommendedName>
        <fullName evidence="5">Phospholipid/glycerol acyltransferase domain-containing protein</fullName>
    </recommendedName>
</protein>
<dbReference type="InterPro" id="IPR002123">
    <property type="entry name" value="Plipid/glycerol_acylTrfase"/>
</dbReference>
<dbReference type="Pfam" id="PF16076">
    <property type="entry name" value="Acyltransf_C"/>
    <property type="match status" value="1"/>
</dbReference>
<keyword evidence="3" id="KW-0012">Acyltransferase</keyword>
<dbReference type="OMA" id="VANHVAW"/>
<dbReference type="RefSeq" id="XP_038072050.1">
    <property type="nucleotide sequence ID" value="XM_038216122.1"/>
</dbReference>
<evidence type="ECO:0000256" key="1">
    <source>
        <dbReference type="ARBA" id="ARBA00008655"/>
    </source>
</evidence>
<feature type="transmembrane region" description="Helical" evidence="4">
    <location>
        <begin position="20"/>
        <end position="48"/>
    </location>
</feature>
<feature type="transmembrane region" description="Helical" evidence="4">
    <location>
        <begin position="60"/>
        <end position="82"/>
    </location>
</feature>
<name>A0A914B7U4_PATMI</name>
<dbReference type="GeneID" id="119740728"/>
<dbReference type="GO" id="GO:0036149">
    <property type="term" value="P:phosphatidylinositol acyl-chain remodeling"/>
    <property type="evidence" value="ECO:0007669"/>
    <property type="project" value="TreeGrafter"/>
</dbReference>
<keyword evidence="4" id="KW-0472">Membrane</keyword>
<dbReference type="PANTHER" id="PTHR10983:SF16">
    <property type="entry name" value="LYSOCARDIOLIPIN ACYLTRANSFERASE 1"/>
    <property type="match status" value="1"/>
</dbReference>
<evidence type="ECO:0000259" key="5">
    <source>
        <dbReference type="SMART" id="SM00563"/>
    </source>
</evidence>
<organism evidence="6 7">
    <name type="scientific">Patiria miniata</name>
    <name type="common">Bat star</name>
    <name type="synonym">Asterina miniata</name>
    <dbReference type="NCBI Taxonomy" id="46514"/>
    <lineage>
        <taxon>Eukaryota</taxon>
        <taxon>Metazoa</taxon>
        <taxon>Echinodermata</taxon>
        <taxon>Eleutherozoa</taxon>
        <taxon>Asterozoa</taxon>
        <taxon>Asteroidea</taxon>
        <taxon>Valvatacea</taxon>
        <taxon>Valvatida</taxon>
        <taxon>Asterinidae</taxon>
        <taxon>Patiria</taxon>
    </lineage>
</organism>
<dbReference type="Pfam" id="PF01553">
    <property type="entry name" value="Acyltransferase"/>
    <property type="match status" value="1"/>
</dbReference>
<feature type="transmembrane region" description="Helical" evidence="4">
    <location>
        <begin position="132"/>
        <end position="148"/>
    </location>
</feature>
<evidence type="ECO:0000256" key="2">
    <source>
        <dbReference type="ARBA" id="ARBA00022679"/>
    </source>
</evidence>
<evidence type="ECO:0000256" key="3">
    <source>
        <dbReference type="ARBA" id="ARBA00023315"/>
    </source>
</evidence>
<reference evidence="6" key="1">
    <citation type="submission" date="2022-11" db="UniProtKB">
        <authorList>
            <consortium name="EnsemblMetazoa"/>
        </authorList>
    </citation>
    <scope>IDENTIFICATION</scope>
</reference>
<dbReference type="AlphaFoldDB" id="A0A914B7U4"/>
<proteinExistence type="inferred from homology"/>
<evidence type="ECO:0000313" key="6">
    <source>
        <dbReference type="EnsemblMetazoa" id="XP_038072049.1"/>
    </source>
</evidence>
<keyword evidence="4" id="KW-1133">Transmembrane helix</keyword>
<feature type="transmembrane region" description="Helical" evidence="4">
    <location>
        <begin position="352"/>
        <end position="371"/>
    </location>
</feature>